<protein>
    <submittedName>
        <fullName evidence="3">BZ3500_MvSof-1268-A1-R1_Chr6-2g08542 protein</fullName>
    </submittedName>
</protein>
<dbReference type="AlphaFoldDB" id="A0A2X0KKE5"/>
<name>A0A2X0KKE5_9BASI</name>
<dbReference type="InterPro" id="IPR018717">
    <property type="entry name" value="DUF2241"/>
</dbReference>
<dbReference type="GO" id="GO:0006520">
    <property type="term" value="P:amino acid metabolic process"/>
    <property type="evidence" value="ECO:0007669"/>
    <property type="project" value="UniProtKB-ARBA"/>
</dbReference>
<dbReference type="SUPFAM" id="SSF55021">
    <property type="entry name" value="ACT-like"/>
    <property type="match status" value="2"/>
</dbReference>
<evidence type="ECO:0000259" key="2">
    <source>
        <dbReference type="Pfam" id="PF13840"/>
    </source>
</evidence>
<feature type="domain" description="CASTOR ACT" evidence="2">
    <location>
        <begin position="76"/>
        <end position="128"/>
    </location>
</feature>
<organism evidence="3 4">
    <name type="scientific">Microbotryum saponariae</name>
    <dbReference type="NCBI Taxonomy" id="289078"/>
    <lineage>
        <taxon>Eukaryota</taxon>
        <taxon>Fungi</taxon>
        <taxon>Dikarya</taxon>
        <taxon>Basidiomycota</taxon>
        <taxon>Pucciniomycotina</taxon>
        <taxon>Microbotryomycetes</taxon>
        <taxon>Microbotryales</taxon>
        <taxon>Microbotryaceae</taxon>
        <taxon>Microbotryum</taxon>
    </lineage>
</organism>
<dbReference type="GO" id="GO:0046394">
    <property type="term" value="P:carboxylic acid biosynthetic process"/>
    <property type="evidence" value="ECO:0007669"/>
    <property type="project" value="UniProtKB-ARBA"/>
</dbReference>
<gene>
    <name evidence="3" type="ORF">BZ3500_MVSOF-1268-A1-R1_CHR6-2G08542</name>
</gene>
<evidence type="ECO:0000313" key="3">
    <source>
        <dbReference type="EMBL" id="SCZ93227.1"/>
    </source>
</evidence>
<dbReference type="Proteomes" id="UP000249723">
    <property type="component" value="Unassembled WGS sequence"/>
</dbReference>
<feature type="domain" description="DUF2241" evidence="1">
    <location>
        <begin position="3"/>
        <end position="60"/>
    </location>
</feature>
<accession>A0A2X0KKE5</accession>
<keyword evidence="4" id="KW-1185">Reference proteome</keyword>
<dbReference type="Pfam" id="PF13840">
    <property type="entry name" value="ACT_7"/>
    <property type="match status" value="1"/>
</dbReference>
<dbReference type="PANTHER" id="PTHR39199:SF1">
    <property type="entry name" value="BLR5128 PROTEIN"/>
    <property type="match status" value="1"/>
</dbReference>
<dbReference type="Pfam" id="PF10000">
    <property type="entry name" value="ACT_3"/>
    <property type="match status" value="1"/>
</dbReference>
<dbReference type="STRING" id="289078.A0A2X0KKE5"/>
<evidence type="ECO:0000259" key="1">
    <source>
        <dbReference type="Pfam" id="PF10000"/>
    </source>
</evidence>
<dbReference type="InterPro" id="IPR045865">
    <property type="entry name" value="ACT-like_dom_sf"/>
</dbReference>
<dbReference type="OrthoDB" id="10064407at2759"/>
<dbReference type="InterPro" id="IPR027795">
    <property type="entry name" value="CASTOR_ACT_dom"/>
</dbReference>
<dbReference type="PANTHER" id="PTHR39199">
    <property type="entry name" value="BLR5128 PROTEIN"/>
    <property type="match status" value="1"/>
</dbReference>
<dbReference type="Gene3D" id="3.30.2130.10">
    <property type="entry name" value="VC0802-like"/>
    <property type="match status" value="1"/>
</dbReference>
<sequence>MMPGETDLQQLLSGIEPLLDDVIYTFCTIPLDSPIPPGCIGSFNEREGRTLILPLEIAMTAPALTDVKWAGEWAKITLQIHSSLEAVGFIAAIATALGIEGISANVMSGFYHDHVFVQWGRRGDAMTVIRGFAKKE</sequence>
<dbReference type="EMBL" id="FMWP01000047">
    <property type="protein sequence ID" value="SCZ93227.1"/>
    <property type="molecule type" value="Genomic_DNA"/>
</dbReference>
<reference evidence="4" key="1">
    <citation type="submission" date="2016-10" db="EMBL/GenBank/DDBJ databases">
        <authorList>
            <person name="Jeantristanb JTB J.-T."/>
            <person name="Ricardo R."/>
        </authorList>
    </citation>
    <scope>NUCLEOTIDE SEQUENCE [LARGE SCALE GENOMIC DNA]</scope>
</reference>
<proteinExistence type="predicted"/>
<evidence type="ECO:0000313" key="4">
    <source>
        <dbReference type="Proteomes" id="UP000249723"/>
    </source>
</evidence>